<evidence type="ECO:0000313" key="2">
    <source>
        <dbReference type="Proteomes" id="UP001476798"/>
    </source>
</evidence>
<accession>A0ABV0P556</accession>
<evidence type="ECO:0000313" key="1">
    <source>
        <dbReference type="EMBL" id="MEQ2178334.1"/>
    </source>
</evidence>
<sequence>MSSSSPLSFFVIIRNIEKKKQSSSPNHFKQLASCPAITVLCFSRGTLSWISYSGGGKGSSASCDLGMSCGPGGSCAQASGDGGTFLQCDAWLQGRTLTAMWVSSSTWNGPSQ</sequence>
<dbReference type="Proteomes" id="UP001476798">
    <property type="component" value="Unassembled WGS sequence"/>
</dbReference>
<proteinExistence type="predicted"/>
<gene>
    <name evidence="1" type="ORF">GOODEAATRI_012927</name>
</gene>
<protein>
    <submittedName>
        <fullName evidence="1">Uncharacterized protein</fullName>
    </submittedName>
</protein>
<name>A0ABV0P556_9TELE</name>
<organism evidence="1 2">
    <name type="scientific">Goodea atripinnis</name>
    <dbReference type="NCBI Taxonomy" id="208336"/>
    <lineage>
        <taxon>Eukaryota</taxon>
        <taxon>Metazoa</taxon>
        <taxon>Chordata</taxon>
        <taxon>Craniata</taxon>
        <taxon>Vertebrata</taxon>
        <taxon>Euteleostomi</taxon>
        <taxon>Actinopterygii</taxon>
        <taxon>Neopterygii</taxon>
        <taxon>Teleostei</taxon>
        <taxon>Neoteleostei</taxon>
        <taxon>Acanthomorphata</taxon>
        <taxon>Ovalentaria</taxon>
        <taxon>Atherinomorphae</taxon>
        <taxon>Cyprinodontiformes</taxon>
        <taxon>Goodeidae</taxon>
        <taxon>Goodea</taxon>
    </lineage>
</organism>
<keyword evidence="2" id="KW-1185">Reference proteome</keyword>
<reference evidence="1 2" key="1">
    <citation type="submission" date="2021-06" db="EMBL/GenBank/DDBJ databases">
        <authorList>
            <person name="Palmer J.M."/>
        </authorList>
    </citation>
    <scope>NUCLEOTIDE SEQUENCE [LARGE SCALE GENOMIC DNA]</scope>
    <source>
        <strain evidence="1 2">GA_2019</strain>
        <tissue evidence="1">Muscle</tissue>
    </source>
</reference>
<comment type="caution">
    <text evidence="1">The sequence shown here is derived from an EMBL/GenBank/DDBJ whole genome shotgun (WGS) entry which is preliminary data.</text>
</comment>
<dbReference type="EMBL" id="JAHRIO010060817">
    <property type="protein sequence ID" value="MEQ2178334.1"/>
    <property type="molecule type" value="Genomic_DNA"/>
</dbReference>